<organism evidence="1 2">
    <name type="scientific">Tricholomella constricta</name>
    <dbReference type="NCBI Taxonomy" id="117010"/>
    <lineage>
        <taxon>Eukaryota</taxon>
        <taxon>Fungi</taxon>
        <taxon>Dikarya</taxon>
        <taxon>Basidiomycota</taxon>
        <taxon>Agaricomycotina</taxon>
        <taxon>Agaricomycetes</taxon>
        <taxon>Agaricomycetidae</taxon>
        <taxon>Agaricales</taxon>
        <taxon>Tricholomatineae</taxon>
        <taxon>Lyophyllaceae</taxon>
        <taxon>Tricholomella</taxon>
    </lineage>
</organism>
<dbReference type="PANTHER" id="PTHR28058">
    <property type="entry name" value="37S RIBOSOMAL PROTEIN MRP51, MITOCHONDRIAL"/>
    <property type="match status" value="1"/>
</dbReference>
<proteinExistence type="predicted"/>
<gene>
    <name evidence="1" type="ORF">D9615_001530</name>
</gene>
<keyword evidence="2" id="KW-1185">Reference proteome</keyword>
<dbReference type="InterPro" id="IPR016712">
    <property type="entry name" value="Rbsml_bS1m-like"/>
</dbReference>
<dbReference type="Pfam" id="PF11709">
    <property type="entry name" value="Mit_ribos_Mrp51"/>
    <property type="match status" value="1"/>
</dbReference>
<dbReference type="Proteomes" id="UP000565441">
    <property type="component" value="Unassembled WGS sequence"/>
</dbReference>
<comment type="caution">
    <text evidence="1">The sequence shown here is derived from an EMBL/GenBank/DDBJ whole genome shotgun (WGS) entry which is preliminary data.</text>
</comment>
<reference evidence="1 2" key="1">
    <citation type="journal article" date="2020" name="ISME J.">
        <title>Uncovering the hidden diversity of litter-decomposition mechanisms in mushroom-forming fungi.</title>
        <authorList>
            <person name="Floudas D."/>
            <person name="Bentzer J."/>
            <person name="Ahren D."/>
            <person name="Johansson T."/>
            <person name="Persson P."/>
            <person name="Tunlid A."/>
        </authorList>
    </citation>
    <scope>NUCLEOTIDE SEQUENCE [LARGE SCALE GENOMIC DNA]</scope>
    <source>
        <strain evidence="1 2">CBS 661.87</strain>
    </source>
</reference>
<dbReference type="OrthoDB" id="2735536at2759"/>
<dbReference type="PANTHER" id="PTHR28058:SF1">
    <property type="entry name" value="SMALL RIBOSOMAL SUBUNIT PROTEIN BS1M"/>
    <property type="match status" value="1"/>
</dbReference>
<dbReference type="AlphaFoldDB" id="A0A8H5HP94"/>
<name>A0A8H5HP94_9AGAR</name>
<protein>
    <submittedName>
        <fullName evidence="1">Uncharacterized protein</fullName>
    </submittedName>
</protein>
<evidence type="ECO:0000313" key="1">
    <source>
        <dbReference type="EMBL" id="KAF5386741.1"/>
    </source>
</evidence>
<accession>A0A8H5HP94</accession>
<evidence type="ECO:0000313" key="2">
    <source>
        <dbReference type="Proteomes" id="UP000565441"/>
    </source>
</evidence>
<dbReference type="EMBL" id="JAACJP010000002">
    <property type="protein sequence ID" value="KAF5386741.1"/>
    <property type="molecule type" value="Genomic_DNA"/>
</dbReference>
<sequence>MAATAVAQAPKVLVHPPASPFAELLRRSKFATYDPAIRQTYSAAPANAHRGDWGLKRPIALRRKNAFISLTSFEHAAHFTEWNHAENQVRFIRRIEEMGVKPETMVGTPWHKSLGKAKTDLLLDSEFCPGESSEITVNQEDATAKPTMVNFNSLGNKGPGAYGAQRAEPRKAKKWDNMEVFVTANVDAMSKRDFERYLARLRNLRPAFQEHINRQPRVTTKNLYALAQDAERGYHRRFMMEHMTGEYKDVKARKIEPQPHPNAGLTYARLTPLEAVLWTKPQPGIVLNAHVDQGSAAEKKYVASFGGLGALLRQKNMASGKVPLLDIGTEQGVDQTRIAESIADMRVLPRKGLQLQVPPRVVGNRPQGLKGVMILAEVMTDLGAINFKQDNPHPLGSQAYIAQEPATNKSTPRSFMTPKPLRILEQPIPLQRGGDPKKLIGTLQNIITNNPKRNVSEEEL</sequence>